<dbReference type="STRING" id="51028.A0A0N4V0H2"/>
<reference evidence="1 2" key="2">
    <citation type="submission" date="2018-10" db="EMBL/GenBank/DDBJ databases">
        <authorList>
            <consortium name="Pathogen Informatics"/>
        </authorList>
    </citation>
    <scope>NUCLEOTIDE SEQUENCE [LARGE SCALE GENOMIC DNA]</scope>
</reference>
<evidence type="ECO:0000313" key="3">
    <source>
        <dbReference type="WBParaSite" id="EVEC_0000341501-mRNA-1"/>
    </source>
</evidence>
<protein>
    <submittedName>
        <fullName evidence="3">DCB domain-containing protein</fullName>
    </submittedName>
</protein>
<sequence length="191" mass="21466">MVRLKYPHGFQPITKKLKEGQVIERLKALCDSTRRVLDEKTLSECQDSKETTEEIGLYQNLLEHLTSLDVFENPSSDEVSILLACCIANIFGIISPDVPLKDPAVLKCIAAFNIFDLALELTGDDTSSILKELIKNGFNAVKEKPEDDSRHVQSMIIAQCSQLLQRIDQISNPIIDAIFYFLVPPQKVSFQ</sequence>
<evidence type="ECO:0000313" key="1">
    <source>
        <dbReference type="EMBL" id="VDD87980.1"/>
    </source>
</evidence>
<dbReference type="EMBL" id="UXUI01007514">
    <property type="protein sequence ID" value="VDD87980.1"/>
    <property type="molecule type" value="Genomic_DNA"/>
</dbReference>
<dbReference type="WBParaSite" id="EVEC_0000341501-mRNA-1">
    <property type="protein sequence ID" value="EVEC_0000341501-mRNA-1"/>
    <property type="gene ID" value="EVEC_0000341501"/>
</dbReference>
<evidence type="ECO:0000313" key="2">
    <source>
        <dbReference type="Proteomes" id="UP000274131"/>
    </source>
</evidence>
<dbReference type="AlphaFoldDB" id="A0A0N4V0H2"/>
<dbReference type="Proteomes" id="UP000274131">
    <property type="component" value="Unassembled WGS sequence"/>
</dbReference>
<gene>
    <name evidence="1" type="ORF">EVEC_LOCUS3123</name>
</gene>
<proteinExistence type="predicted"/>
<reference evidence="3" key="1">
    <citation type="submission" date="2017-02" db="UniProtKB">
        <authorList>
            <consortium name="WormBaseParasite"/>
        </authorList>
    </citation>
    <scope>IDENTIFICATION</scope>
</reference>
<dbReference type="OrthoDB" id="200660at2759"/>
<keyword evidence="2" id="KW-1185">Reference proteome</keyword>
<name>A0A0N4V0H2_ENTVE</name>
<accession>A0A0N4V0H2</accession>
<organism evidence="3">
    <name type="scientific">Enterobius vermicularis</name>
    <name type="common">Human pinworm</name>
    <dbReference type="NCBI Taxonomy" id="51028"/>
    <lineage>
        <taxon>Eukaryota</taxon>
        <taxon>Metazoa</taxon>
        <taxon>Ecdysozoa</taxon>
        <taxon>Nematoda</taxon>
        <taxon>Chromadorea</taxon>
        <taxon>Rhabditida</taxon>
        <taxon>Spirurina</taxon>
        <taxon>Oxyuridomorpha</taxon>
        <taxon>Oxyuroidea</taxon>
        <taxon>Oxyuridae</taxon>
        <taxon>Enterobius</taxon>
    </lineage>
</organism>